<dbReference type="InterPro" id="IPR045254">
    <property type="entry name" value="Nit1/2_C-N_Hydrolase"/>
</dbReference>
<keyword evidence="2 4" id="KW-0378">Hydrolase</keyword>
<dbReference type="InterPro" id="IPR003010">
    <property type="entry name" value="C-N_Hydrolase"/>
</dbReference>
<sequence length="294" mass="31652">MADNTAASSTATTAAHWRLSAIQLNSTPQPEHNLAVVEGYLQQLQQHFAATVPHLVALPECFAVFGGGDGLQAGFMAPLGQGFIQQRCAALARQYQVYLLAGSLPGQSPDGRRFTACSILFAPDGSIIADYQKMHLFDVAVSDSTGSYRESQTTYPGEKITLASAGQLKLGMTICYDVRFPGLMQALAAQGMNVLSVPSAFTRVTGAAHWQILLQARAIENQCFVLAPNQTGVHANGRETWGHSLIIDPWGRILADAGTAPGWISAEVDLTDCRSLAQRMPVLQHNRFNSELKP</sequence>
<evidence type="ECO:0000313" key="5">
    <source>
        <dbReference type="Proteomes" id="UP001375382"/>
    </source>
</evidence>
<dbReference type="PANTHER" id="PTHR23088">
    <property type="entry name" value="NITRILASE-RELATED"/>
    <property type="match status" value="1"/>
</dbReference>
<dbReference type="InterPro" id="IPR036526">
    <property type="entry name" value="C-N_Hydrolase_sf"/>
</dbReference>
<name>A0ABU8CAH7_9GAMM</name>
<dbReference type="PROSITE" id="PS01227">
    <property type="entry name" value="UPF0012"/>
    <property type="match status" value="1"/>
</dbReference>
<dbReference type="PROSITE" id="PS50263">
    <property type="entry name" value="CN_HYDROLASE"/>
    <property type="match status" value="1"/>
</dbReference>
<evidence type="ECO:0000313" key="4">
    <source>
        <dbReference type="EMBL" id="MEH8018912.1"/>
    </source>
</evidence>
<accession>A0ABU8CAH7</accession>
<dbReference type="CDD" id="cd07572">
    <property type="entry name" value="nit"/>
    <property type="match status" value="1"/>
</dbReference>
<dbReference type="Pfam" id="PF00795">
    <property type="entry name" value="CN_hydrolase"/>
    <property type="match status" value="1"/>
</dbReference>
<dbReference type="GO" id="GO:0016787">
    <property type="term" value="F:hydrolase activity"/>
    <property type="evidence" value="ECO:0007669"/>
    <property type="project" value="UniProtKB-KW"/>
</dbReference>
<gene>
    <name evidence="4" type="ORF">MN202_16840</name>
</gene>
<comment type="caution">
    <text evidence="4">The sequence shown here is derived from an EMBL/GenBank/DDBJ whole genome shotgun (WGS) entry which is preliminary data.</text>
</comment>
<reference evidence="4 5" key="1">
    <citation type="journal article" date="2023" name="Ecotoxicol. Environ. Saf.">
        <title>Mercury remediation potential of mercury-resistant strain Rheinheimera metallidurans sp. nov. isolated from a municipal waste dumping site.</title>
        <authorList>
            <person name="Yadav V."/>
            <person name="Manjhi A."/>
            <person name="Vadakedath N."/>
        </authorList>
    </citation>
    <scope>NUCLEOTIDE SEQUENCE [LARGE SCALE GENOMIC DNA]</scope>
    <source>
        <strain evidence="4 5">E-49</strain>
    </source>
</reference>
<dbReference type="PANTHER" id="PTHR23088:SF27">
    <property type="entry name" value="DEAMINATED GLUTATHIONE AMIDASE"/>
    <property type="match status" value="1"/>
</dbReference>
<organism evidence="4 5">
    <name type="scientific">Rheinheimera muenzenbergensis</name>
    <dbReference type="NCBI Taxonomy" id="1193628"/>
    <lineage>
        <taxon>Bacteria</taxon>
        <taxon>Pseudomonadati</taxon>
        <taxon>Pseudomonadota</taxon>
        <taxon>Gammaproteobacteria</taxon>
        <taxon>Chromatiales</taxon>
        <taxon>Chromatiaceae</taxon>
        <taxon>Rheinheimera</taxon>
    </lineage>
</organism>
<dbReference type="InterPro" id="IPR001110">
    <property type="entry name" value="UPF0012_CS"/>
</dbReference>
<dbReference type="Gene3D" id="3.60.110.10">
    <property type="entry name" value="Carbon-nitrogen hydrolase"/>
    <property type="match status" value="1"/>
</dbReference>
<evidence type="ECO:0000256" key="2">
    <source>
        <dbReference type="ARBA" id="ARBA00022801"/>
    </source>
</evidence>
<dbReference type="SUPFAM" id="SSF56317">
    <property type="entry name" value="Carbon-nitrogen hydrolase"/>
    <property type="match status" value="1"/>
</dbReference>
<dbReference type="RefSeq" id="WP_335737308.1">
    <property type="nucleotide sequence ID" value="NZ_JALAAR010000017.1"/>
</dbReference>
<evidence type="ECO:0000259" key="3">
    <source>
        <dbReference type="PROSITE" id="PS50263"/>
    </source>
</evidence>
<feature type="domain" description="CN hydrolase" evidence="3">
    <location>
        <begin position="17"/>
        <end position="270"/>
    </location>
</feature>
<dbReference type="EMBL" id="JALAAR010000017">
    <property type="protein sequence ID" value="MEH8018912.1"/>
    <property type="molecule type" value="Genomic_DNA"/>
</dbReference>
<comment type="similarity">
    <text evidence="1">Belongs to the carbon-nitrogen hydrolase superfamily. NIT1/NIT2 family.</text>
</comment>
<dbReference type="Proteomes" id="UP001375382">
    <property type="component" value="Unassembled WGS sequence"/>
</dbReference>
<proteinExistence type="inferred from homology"/>
<protein>
    <submittedName>
        <fullName evidence="4">Carbon-nitrogen hydrolase family protein</fullName>
    </submittedName>
</protein>
<evidence type="ECO:0000256" key="1">
    <source>
        <dbReference type="ARBA" id="ARBA00010613"/>
    </source>
</evidence>
<keyword evidence="5" id="KW-1185">Reference proteome</keyword>